<dbReference type="GeneID" id="100333733"/>
<dbReference type="SMR" id="F1QA94"/>
<dbReference type="Gene3D" id="3.30.160.20">
    <property type="match status" value="1"/>
</dbReference>
<dbReference type="OrthoDB" id="2019491at2759"/>
<dbReference type="ZFIN" id="ZDB-GENE-030131-8198">
    <property type="gene designation" value="mtrf1l"/>
</dbReference>
<evidence type="ECO:0000256" key="9">
    <source>
        <dbReference type="ARBA" id="ARBA00070847"/>
    </source>
</evidence>
<reference evidence="13 14" key="1">
    <citation type="journal article" date="2013" name="Nature">
        <title>The zebrafish reference genome sequence and its relationship to the human genome.</title>
        <authorList>
            <consortium name="Genome Reference Consortium Zebrafish"/>
            <person name="Howe K."/>
            <person name="Clark M.D."/>
            <person name="Torroja C.F."/>
            <person name="Torrance J."/>
            <person name="Berthelot C."/>
            <person name="Muffato M."/>
            <person name="Collins J.E."/>
            <person name="Humphray S."/>
            <person name="McLaren K."/>
            <person name="Matthews L."/>
            <person name="McLaren S."/>
            <person name="Sealy I."/>
            <person name="Caccamo M."/>
            <person name="Churcher C."/>
            <person name="Scott C."/>
            <person name="Barrett J.C."/>
            <person name="Koch R."/>
            <person name="Rauch G.J."/>
            <person name="White S."/>
            <person name="Chow W."/>
            <person name="Kilian B."/>
            <person name="Quintais L.T."/>
            <person name="Guerra-Assuncao J.A."/>
            <person name="Zhou Y."/>
            <person name="Gu Y."/>
            <person name="Yen J."/>
            <person name="Vogel J.H."/>
            <person name="Eyre T."/>
            <person name="Redmond S."/>
            <person name="Banerjee R."/>
            <person name="Chi J."/>
            <person name="Fu B."/>
            <person name="Langley E."/>
            <person name="Maguire S.F."/>
            <person name="Laird G.K."/>
            <person name="Lloyd D."/>
            <person name="Kenyon E."/>
            <person name="Donaldson S."/>
            <person name="Sehra H."/>
            <person name="Almeida-King J."/>
            <person name="Loveland J."/>
            <person name="Trevanion S."/>
            <person name="Jones M."/>
            <person name="Quail M."/>
            <person name="Willey D."/>
            <person name="Hunt A."/>
            <person name="Burton J."/>
            <person name="Sims S."/>
            <person name="McLay K."/>
            <person name="Plumb B."/>
            <person name="Davis J."/>
            <person name="Clee C."/>
            <person name="Oliver K."/>
            <person name="Clark R."/>
            <person name="Riddle C."/>
            <person name="Elliot D."/>
            <person name="Eliott D."/>
            <person name="Threadgold G."/>
            <person name="Harden G."/>
            <person name="Ware D."/>
            <person name="Begum S."/>
            <person name="Mortimore B."/>
            <person name="Mortimer B."/>
            <person name="Kerry G."/>
            <person name="Heath P."/>
            <person name="Phillimore B."/>
            <person name="Tracey A."/>
            <person name="Corby N."/>
            <person name="Dunn M."/>
            <person name="Johnson C."/>
            <person name="Wood J."/>
            <person name="Clark S."/>
            <person name="Pelan S."/>
            <person name="Griffiths G."/>
            <person name="Smith M."/>
            <person name="Glithero R."/>
            <person name="Howden P."/>
            <person name="Barker N."/>
            <person name="Lloyd C."/>
            <person name="Stevens C."/>
            <person name="Harley J."/>
            <person name="Holt K."/>
            <person name="Panagiotidis G."/>
            <person name="Lovell J."/>
            <person name="Beasley H."/>
            <person name="Henderson C."/>
            <person name="Gordon D."/>
            <person name="Auger K."/>
            <person name="Wright D."/>
            <person name="Collins J."/>
            <person name="Raisen C."/>
            <person name="Dyer L."/>
            <person name="Leung K."/>
            <person name="Robertson L."/>
            <person name="Ambridge K."/>
            <person name="Leongamornlert D."/>
            <person name="McGuire S."/>
            <person name="Gilderthorp R."/>
            <person name="Griffiths C."/>
            <person name="Manthravadi D."/>
            <person name="Nichol S."/>
            <person name="Barker G."/>
            <person name="Whitehead S."/>
            <person name="Kay M."/>
            <person name="Brown J."/>
            <person name="Murnane C."/>
            <person name="Gray E."/>
            <person name="Humphries M."/>
            <person name="Sycamore N."/>
            <person name="Barker D."/>
            <person name="Saunders D."/>
            <person name="Wallis J."/>
            <person name="Babbage A."/>
            <person name="Hammond S."/>
            <person name="Mashreghi-Mohammadi M."/>
            <person name="Barr L."/>
            <person name="Martin S."/>
            <person name="Wray P."/>
            <person name="Ellington A."/>
            <person name="Matthews N."/>
            <person name="Ellwood M."/>
            <person name="Woodmansey R."/>
            <person name="Clark G."/>
            <person name="Cooper J."/>
            <person name="Cooper J."/>
            <person name="Tromans A."/>
            <person name="Grafham D."/>
            <person name="Skuce C."/>
            <person name="Pandian R."/>
            <person name="Andrews R."/>
            <person name="Harrison E."/>
            <person name="Kimberley A."/>
            <person name="Garnett J."/>
            <person name="Fosker N."/>
            <person name="Hall R."/>
            <person name="Garner P."/>
            <person name="Kelly D."/>
            <person name="Bird C."/>
            <person name="Palmer S."/>
            <person name="Gehring I."/>
            <person name="Berger A."/>
            <person name="Dooley C.M."/>
            <person name="Ersan-Urun Z."/>
            <person name="Eser C."/>
            <person name="Geiger H."/>
            <person name="Geisler M."/>
            <person name="Karotki L."/>
            <person name="Kirn A."/>
            <person name="Konantz J."/>
            <person name="Konantz M."/>
            <person name="Oberlander M."/>
            <person name="Rudolph-Geiger S."/>
            <person name="Teucke M."/>
            <person name="Lanz C."/>
            <person name="Raddatz G."/>
            <person name="Osoegawa K."/>
            <person name="Zhu B."/>
            <person name="Rapp A."/>
            <person name="Widaa S."/>
            <person name="Langford C."/>
            <person name="Yang F."/>
            <person name="Schuster S.C."/>
            <person name="Carter N.P."/>
            <person name="Harrow J."/>
            <person name="Ning Z."/>
            <person name="Herrero J."/>
            <person name="Searle S.M."/>
            <person name="Enright A."/>
            <person name="Geisler R."/>
            <person name="Plasterk R.H."/>
            <person name="Lee C."/>
            <person name="Westerfield M."/>
            <person name="de Jong P.J."/>
            <person name="Zon L.I."/>
            <person name="Postlethwait J.H."/>
            <person name="Nusslein-Volhard C."/>
            <person name="Hubbard T.J."/>
            <person name="Roest Crollius H."/>
            <person name="Rogers J."/>
            <person name="Stemple D.L."/>
        </authorList>
    </citation>
    <scope>NUCLEOTIDE SEQUENCE [LARGE SCALE GENOMIC DNA]</scope>
    <source>
        <strain evidence="13">Tuebingen</strain>
    </source>
</reference>
<keyword evidence="4" id="KW-0648">Protein biosynthesis</keyword>
<evidence type="ECO:0000256" key="7">
    <source>
        <dbReference type="ARBA" id="ARBA00023128"/>
    </source>
</evidence>
<dbReference type="Pfam" id="PF00472">
    <property type="entry name" value="RF-1"/>
    <property type="match status" value="1"/>
</dbReference>
<keyword evidence="5" id="KW-0809">Transit peptide</keyword>
<name>F1QA94_DANRE</name>
<evidence type="ECO:0000313" key="15">
    <source>
        <dbReference type="RefSeq" id="XP_002664272.1"/>
    </source>
</evidence>
<dbReference type="Pfam" id="PF03462">
    <property type="entry name" value="PCRF"/>
    <property type="match status" value="1"/>
</dbReference>
<dbReference type="Gene3D" id="3.30.70.1660">
    <property type="match status" value="2"/>
</dbReference>
<evidence type="ECO:0000313" key="14">
    <source>
        <dbReference type="Proteomes" id="UP000000437"/>
    </source>
</evidence>
<dbReference type="GO" id="GO:0070126">
    <property type="term" value="P:mitochondrial translational termination"/>
    <property type="evidence" value="ECO:0000318"/>
    <property type="project" value="GO_Central"/>
</dbReference>
<evidence type="ECO:0000256" key="5">
    <source>
        <dbReference type="ARBA" id="ARBA00022946"/>
    </source>
</evidence>
<comment type="similarity">
    <text evidence="2">Belongs to the prokaryotic/mitochondrial release factor family.</text>
</comment>
<keyword evidence="14" id="KW-1185">Reference proteome</keyword>
<organism evidence="13">
    <name type="scientific">Danio rerio</name>
    <name type="common">Zebrafish</name>
    <name type="synonym">Brachydanio rerio</name>
    <dbReference type="NCBI Taxonomy" id="7955"/>
    <lineage>
        <taxon>Eukaryota</taxon>
        <taxon>Metazoa</taxon>
        <taxon>Chordata</taxon>
        <taxon>Craniata</taxon>
        <taxon>Vertebrata</taxon>
        <taxon>Euteleostomi</taxon>
        <taxon>Actinopterygii</taxon>
        <taxon>Neopterygii</taxon>
        <taxon>Teleostei</taxon>
        <taxon>Ostariophysi</taxon>
        <taxon>Cypriniformes</taxon>
        <taxon>Danionidae</taxon>
        <taxon>Danioninae</taxon>
        <taxon>Danio</taxon>
    </lineage>
</organism>
<accession>A0A8M1RM80</accession>
<dbReference type="InterPro" id="IPR005139">
    <property type="entry name" value="PCRF"/>
</dbReference>
<dbReference type="GO" id="GO:0016149">
    <property type="term" value="F:translation release factor activity, codon specific"/>
    <property type="evidence" value="ECO:0007669"/>
    <property type="project" value="UniProtKB-ARBA"/>
</dbReference>
<dbReference type="KEGG" id="dre:100333733"/>
<keyword evidence="3" id="KW-0488">Methylation</keyword>
<dbReference type="FunFam" id="3.30.160.20:FF:000004">
    <property type="entry name" value="Peptide chain release factor 1"/>
    <property type="match status" value="1"/>
</dbReference>
<feature type="coiled-coil region" evidence="11">
    <location>
        <begin position="110"/>
        <end position="162"/>
    </location>
</feature>
<dbReference type="Gene3D" id="6.10.140.1950">
    <property type="match status" value="1"/>
</dbReference>
<dbReference type="EMBL" id="CU651596">
    <property type="status" value="NOT_ANNOTATED_CDS"/>
    <property type="molecule type" value="Genomic_DNA"/>
</dbReference>
<dbReference type="InterPro" id="IPR050057">
    <property type="entry name" value="Prokaryotic/Mito_RF"/>
</dbReference>
<dbReference type="STRING" id="7955.ENSDARP00000131149"/>
<evidence type="ECO:0000259" key="12">
    <source>
        <dbReference type="PROSITE" id="PS00745"/>
    </source>
</evidence>
<dbReference type="FunFam" id="3.30.70.1660:FF:000011">
    <property type="entry name" value="Peptide chain release factor 1-like, mitochondrial"/>
    <property type="match status" value="1"/>
</dbReference>
<dbReference type="Ensembl" id="ENSDART00000165041.2">
    <property type="protein sequence ID" value="ENSDARP00000131149.1"/>
    <property type="gene ID" value="ENSDARG00000060005.7"/>
</dbReference>
<dbReference type="PANTHER" id="PTHR43804:SF3">
    <property type="entry name" value="PEPTIDE CHAIN RELEASE FACTOR 1-LIKE, MITOCHONDRIAL"/>
    <property type="match status" value="1"/>
</dbReference>
<gene>
    <name evidence="13 15 16" type="primary">mtrf1l</name>
</gene>
<dbReference type="PhylomeDB" id="F1QA94"/>
<dbReference type="PaxDb" id="7955-ENSDARP00000078529"/>
<evidence type="ECO:0000256" key="8">
    <source>
        <dbReference type="ARBA" id="ARBA00055528"/>
    </source>
</evidence>
<evidence type="ECO:0000256" key="2">
    <source>
        <dbReference type="ARBA" id="ARBA00010835"/>
    </source>
</evidence>
<dbReference type="GO" id="GO:0005739">
    <property type="term" value="C:mitochondrion"/>
    <property type="evidence" value="ECO:0000318"/>
    <property type="project" value="GO_Central"/>
</dbReference>
<dbReference type="Bgee" id="ENSDARG00000060005">
    <property type="expression patterns" value="Expressed in tail and 20 other cell types or tissues"/>
</dbReference>
<evidence type="ECO:0000256" key="4">
    <source>
        <dbReference type="ARBA" id="ARBA00022917"/>
    </source>
</evidence>
<proteinExistence type="inferred from homology"/>
<dbReference type="CTD" id="54516"/>
<keyword evidence="7" id="KW-0496">Mitochondrion</keyword>
<dbReference type="SMART" id="SM00937">
    <property type="entry name" value="PCRF"/>
    <property type="match status" value="1"/>
</dbReference>
<dbReference type="InterPro" id="IPR045853">
    <property type="entry name" value="Pep_chain_release_fac_I_sf"/>
</dbReference>
<accession>F1QA94</accession>
<reference evidence="13" key="2">
    <citation type="submission" date="2015-11" db="UniProtKB">
        <authorList>
            <consortium name="Ensembl"/>
        </authorList>
    </citation>
    <scope>IDENTIFICATION</scope>
    <source>
        <strain evidence="13">Tuebingen</strain>
    </source>
</reference>
<comment type="subcellular location">
    <subcellularLocation>
        <location evidence="1">Mitochondrion</location>
    </subcellularLocation>
</comment>
<evidence type="ECO:0000256" key="10">
    <source>
        <dbReference type="ARBA" id="ARBA00082737"/>
    </source>
</evidence>
<dbReference type="FunFam" id="3.30.70.1660:FF:000004">
    <property type="entry name" value="Peptide chain release factor 1"/>
    <property type="match status" value="1"/>
</dbReference>
<evidence type="ECO:0000313" key="16">
    <source>
        <dbReference type="ZFIN" id="ZDB-GENE-030131-8198"/>
    </source>
</evidence>
<feature type="domain" description="Prokaryotic-type class I peptide chain release factors" evidence="12">
    <location>
        <begin position="294"/>
        <end position="310"/>
    </location>
</feature>
<protein>
    <recommendedName>
        <fullName evidence="9">Peptide chain release factor 1-like, mitochondrial</fullName>
    </recommendedName>
    <alternativeName>
        <fullName evidence="10">Mitochondrial translational release factor 1-like</fullName>
    </alternativeName>
</protein>
<dbReference type="SUPFAM" id="SSF75620">
    <property type="entry name" value="Release factor"/>
    <property type="match status" value="1"/>
</dbReference>
<evidence type="ECO:0000256" key="3">
    <source>
        <dbReference type="ARBA" id="ARBA00022481"/>
    </source>
</evidence>
<evidence type="ECO:0000313" key="13">
    <source>
        <dbReference type="Ensembl" id="ENSDARP00000131149"/>
    </source>
</evidence>
<sequence length="431" mass="48842">MAVVSFSKHLLNVTLSRTITTHATVFRGQLCRCKALYRTINNTKRTFHTSLTANISKILSVDDIFSKQSFQDYLKKKQTEYNTSLNSINSQNQTLEDADMKTQRTNMTILAHLVHNIKKLEVKQKEMEDMQDLLKDNDPELLELAETEKEAVLADIQDLRQKILSLLIPEEESDMSELVLEVSAGVGGQEAMLFTAEIFEMYQNYAAFNGWSFDVLEANASELGGVRHASASVSGPLSYKKLKFEAGVHRVQRVPKTESKGRTHTSTMTVAILPQPTEISFTINPKDLKIETKRASGAGGQHVNTTDSAVRITHLPTGTVAECQQERSQIKNKDTAMKLLRAKLYSARLEEETSRRYQARKLQIGTRGRSEKIRTYNFQQDRITDHRIGKTVHDVHGFLQGEELLEEMIVFLQQFSEQESLMDVLDSELNL</sequence>
<evidence type="ECO:0000256" key="11">
    <source>
        <dbReference type="SAM" id="Coils"/>
    </source>
</evidence>
<dbReference type="OMA" id="DHRVGFK"/>
<dbReference type="AlphaFoldDB" id="F1QA94"/>
<dbReference type="eggNOG" id="KOG2726">
    <property type="taxonomic scope" value="Eukaryota"/>
</dbReference>
<evidence type="ECO:0000256" key="1">
    <source>
        <dbReference type="ARBA" id="ARBA00004173"/>
    </source>
</evidence>
<dbReference type="GeneTree" id="ENSGT00940000155683"/>
<evidence type="ECO:0000256" key="6">
    <source>
        <dbReference type="ARBA" id="ARBA00023054"/>
    </source>
</evidence>
<dbReference type="RefSeq" id="XP_002664272.1">
    <property type="nucleotide sequence ID" value="XM_002664226.7"/>
</dbReference>
<dbReference type="Proteomes" id="UP000000437">
    <property type="component" value="Chromosome 13"/>
</dbReference>
<comment type="function">
    <text evidence="8">Mitochondrial peptide chain release factor that directs the termination of translation in response to the peptide chain termination codons UAA and UAG.</text>
</comment>
<keyword evidence="6 11" id="KW-0175">Coiled coil</keyword>
<reference evidence="15" key="3">
    <citation type="submission" date="2025-04" db="UniProtKB">
        <authorList>
            <consortium name="RefSeq"/>
        </authorList>
    </citation>
    <scope>IDENTIFICATION</scope>
    <source>
        <strain evidence="15">Tuebingen</strain>
    </source>
</reference>
<dbReference type="ExpressionAtlas" id="F1QA94">
    <property type="expression patterns" value="baseline"/>
</dbReference>
<dbReference type="InterPro" id="IPR000352">
    <property type="entry name" value="Pep_chain_release_fac_I"/>
</dbReference>
<dbReference type="AGR" id="ZFIN:ZDB-GENE-030131-8198"/>
<dbReference type="PROSITE" id="PS00745">
    <property type="entry name" value="RF_PROK_I"/>
    <property type="match status" value="1"/>
</dbReference>
<dbReference type="PANTHER" id="PTHR43804">
    <property type="entry name" value="LD18447P"/>
    <property type="match status" value="1"/>
</dbReference>